<dbReference type="KEGG" id="mfl:Mfl391"/>
<dbReference type="EnsemblBacteria" id="AAT75750">
    <property type="protein sequence ID" value="AAT75750"/>
    <property type="gene ID" value="Mfl391"/>
</dbReference>
<gene>
    <name evidence="5" type="ordered locus">Mfl391</name>
</gene>
<dbReference type="Gene3D" id="3.30.110.150">
    <property type="entry name" value="SepF-like protein"/>
    <property type="match status" value="1"/>
</dbReference>
<dbReference type="InterPro" id="IPR007561">
    <property type="entry name" value="Cell_div_SepF/SepF-rel"/>
</dbReference>
<comment type="function">
    <text evidence="4">Cell division protein that is part of the divisome complex and is recruited early to the Z-ring. Probably stimulates Z-ring formation, perhaps through the cross-linking of FtsZ protofilaments. Its function overlaps with FtsA.</text>
</comment>
<dbReference type="HOGENOM" id="CLU_1914593_0_0_14"/>
<evidence type="ECO:0008006" key="7">
    <source>
        <dbReference type="Google" id="ProtNLM"/>
    </source>
</evidence>
<dbReference type="InterPro" id="IPR023052">
    <property type="entry name" value="Cell_div_SepF"/>
</dbReference>
<accession>Q6F173</accession>
<evidence type="ECO:0000256" key="1">
    <source>
        <dbReference type="ARBA" id="ARBA00022618"/>
    </source>
</evidence>
<dbReference type="PANTHER" id="PTHR35798">
    <property type="entry name" value="CELL DIVISION PROTEIN SEPF"/>
    <property type="match status" value="1"/>
</dbReference>
<protein>
    <recommendedName>
        <fullName evidence="7">Cell division protein SepF</fullName>
    </recommendedName>
</protein>
<dbReference type="Pfam" id="PF04472">
    <property type="entry name" value="SepF"/>
    <property type="match status" value="1"/>
</dbReference>
<dbReference type="Proteomes" id="UP000006647">
    <property type="component" value="Chromosome"/>
</dbReference>
<dbReference type="AlphaFoldDB" id="Q6F173"/>
<dbReference type="PANTHER" id="PTHR35798:SF1">
    <property type="entry name" value="CELL DIVISION PROTEIN SEPF"/>
    <property type="match status" value="1"/>
</dbReference>
<keyword evidence="3" id="KW-0131">Cell cycle</keyword>
<dbReference type="GO" id="GO:0000917">
    <property type="term" value="P:division septum assembly"/>
    <property type="evidence" value="ECO:0007669"/>
    <property type="project" value="UniProtKB-KW"/>
</dbReference>
<evidence type="ECO:0000313" key="5">
    <source>
        <dbReference type="EMBL" id="AAT75750.1"/>
    </source>
</evidence>
<dbReference type="OrthoDB" id="389747at2"/>
<organism evidence="5 6">
    <name type="scientific">Mesoplasma florum (strain ATCC 33453 / NBRC 100688 / NCTC 11704 / L1)</name>
    <name type="common">Acholeplasma florum</name>
    <dbReference type="NCBI Taxonomy" id="265311"/>
    <lineage>
        <taxon>Bacteria</taxon>
        <taxon>Bacillati</taxon>
        <taxon>Mycoplasmatota</taxon>
        <taxon>Mollicutes</taxon>
        <taxon>Entomoplasmatales</taxon>
        <taxon>Entomoplasmataceae</taxon>
        <taxon>Mesoplasma</taxon>
    </lineage>
</organism>
<sequence>MVHQHIQMILKMISQHSWNSRRMKMKIKELLDKMKTKKLESGEIDQALNDVNGYSMYDEEDSTTKEEVEYSNESELNTINQDIPSKRTEIIKPTSFSEAAKIADELKINKIVLIDLSGLEKAEKRRIIDFISGVIYINDGIYKKIEGNIYKILIRK</sequence>
<dbReference type="PaxDb" id="265311-Mfl391"/>
<evidence type="ECO:0000256" key="2">
    <source>
        <dbReference type="ARBA" id="ARBA00023210"/>
    </source>
</evidence>
<dbReference type="PATRIC" id="fig|265311.5.peg.391"/>
<reference evidence="5 6" key="1">
    <citation type="submission" date="2004-06" db="EMBL/GenBank/DDBJ databases">
        <authorList>
            <person name="Birren B.W."/>
            <person name="Stange-Thomann N."/>
            <person name="Hafez N."/>
            <person name="DeCaprio D."/>
            <person name="Fisher S."/>
            <person name="Butler J."/>
            <person name="Elkins T."/>
            <person name="Kodira C.D."/>
            <person name="Major J."/>
            <person name="Wang S."/>
            <person name="Nicol R."/>
            <person name="Nusbaum C."/>
        </authorList>
    </citation>
    <scope>NUCLEOTIDE SEQUENCE [LARGE SCALE GENOMIC DNA]</scope>
    <source>
        <strain evidence="6">ATCC 33453 / NBRC 100688 / NCTC 11704 / L1</strain>
    </source>
</reference>
<dbReference type="InterPro" id="IPR038594">
    <property type="entry name" value="SepF-like_sf"/>
</dbReference>
<evidence type="ECO:0000256" key="3">
    <source>
        <dbReference type="ARBA" id="ARBA00023306"/>
    </source>
</evidence>
<evidence type="ECO:0000313" key="6">
    <source>
        <dbReference type="Proteomes" id="UP000006647"/>
    </source>
</evidence>
<proteinExistence type="predicted"/>
<evidence type="ECO:0000256" key="4">
    <source>
        <dbReference type="ARBA" id="ARBA00044936"/>
    </source>
</evidence>
<keyword evidence="2" id="KW-0717">Septation</keyword>
<dbReference type="EMBL" id="AE017263">
    <property type="protein sequence ID" value="AAT75750.1"/>
    <property type="molecule type" value="Genomic_DNA"/>
</dbReference>
<dbReference type="STRING" id="265311.Mfl391"/>
<keyword evidence="1" id="KW-0132">Cell division</keyword>
<dbReference type="eggNOG" id="COG1799">
    <property type="taxonomic scope" value="Bacteria"/>
</dbReference>
<keyword evidence="6" id="KW-1185">Reference proteome</keyword>
<name>Q6F173_MESFL</name>